<organism evidence="1 2">
    <name type="scientific">Streptomyces sanglieri</name>
    <dbReference type="NCBI Taxonomy" id="193460"/>
    <lineage>
        <taxon>Bacteria</taxon>
        <taxon>Bacillati</taxon>
        <taxon>Actinomycetota</taxon>
        <taxon>Actinomycetes</taxon>
        <taxon>Kitasatosporales</taxon>
        <taxon>Streptomycetaceae</taxon>
        <taxon>Streptomyces</taxon>
    </lineage>
</organism>
<sequence>MPNHEEAIGPAIAVLSEALHRADVNARFGRCPAADLQTVARNLPLPAELLSLYGTYGPLGTVDVPAPLGSMTLTPARDLVSYQSGYRRHSNQGHRLNEWPDEWVVIADHSGDPFIADTAVPGTRVGIAVHGTGSWRPFWVAPTPADFVMLLACFTESYVVEYLNGPGGDEDDEESRPPAYHDRLAALLRDRAPAVDAVEFLKYLCQ</sequence>
<accession>A0ABW2XB29</accession>
<keyword evidence="2" id="KW-1185">Reference proteome</keyword>
<evidence type="ECO:0000313" key="1">
    <source>
        <dbReference type="EMBL" id="MFD0629205.1"/>
    </source>
</evidence>
<gene>
    <name evidence="1" type="ORF">ACFQ2K_47905</name>
</gene>
<reference evidence="2" key="1">
    <citation type="journal article" date="2019" name="Int. J. Syst. Evol. Microbiol.">
        <title>The Global Catalogue of Microorganisms (GCM) 10K type strain sequencing project: providing services to taxonomists for standard genome sequencing and annotation.</title>
        <authorList>
            <consortium name="The Broad Institute Genomics Platform"/>
            <consortium name="The Broad Institute Genome Sequencing Center for Infectious Disease"/>
            <person name="Wu L."/>
            <person name="Ma J."/>
        </authorList>
    </citation>
    <scope>NUCLEOTIDE SEQUENCE [LARGE SCALE GENOMIC DNA]</scope>
    <source>
        <strain evidence="2">JCM 12607</strain>
    </source>
</reference>
<name>A0ABW2XB29_9ACTN</name>
<protein>
    <submittedName>
        <fullName evidence="1">SMI1/KNR4 family protein</fullName>
    </submittedName>
</protein>
<proteinExistence type="predicted"/>
<dbReference type="EMBL" id="JBHTGL010000008">
    <property type="protein sequence ID" value="MFD0629205.1"/>
    <property type="molecule type" value="Genomic_DNA"/>
</dbReference>
<evidence type="ECO:0000313" key="2">
    <source>
        <dbReference type="Proteomes" id="UP001596915"/>
    </source>
</evidence>
<comment type="caution">
    <text evidence="1">The sequence shown here is derived from an EMBL/GenBank/DDBJ whole genome shotgun (WGS) entry which is preliminary data.</text>
</comment>
<dbReference type="Proteomes" id="UP001596915">
    <property type="component" value="Unassembled WGS sequence"/>
</dbReference>